<sequence>MKKRTSDPLLLVDSSFFSKDFRSEGLCWVKNIYQKFELSCNEYVEACSTYVNTAGEHFKRICDEVYEWENPSGLDEGSASYLSLKHDVLSEVPTKSSVEPENKFAVENSSTCDKVQATVPIAALVSLPSEPCIIQASKRDVCAREESITNEVDASLKHDATGQKVSSKSFTEEFSNENVSIYDELLGTGSASEEDLSRVIFSNVPHDLSNRDACDNDIEESLSTEATSVRESCRKISARITCLTNCSSSLSQDYVLISPSHHGGGSPIDSGICTSKETISFLSYCGTEQDPQIESGESVAVVQFPEMDISDSKEHNIFSSPDVVNLSREREIFENVQVEGRWNDTEMNEIAMILNRTSKKMSYKKKLRSIFIPKERPPKGYNPVDDDGRHNVVNTESSGLCPKISPTQDCVESEWELL</sequence>
<protein>
    <submittedName>
        <fullName evidence="1">Altered inheritance of mitochondria protein 21-like isoform X1</fullName>
    </submittedName>
</protein>
<gene>
    <name evidence="1" type="ORF">M6B38_149625</name>
</gene>
<name>A0AAX6F8U9_IRIPA</name>
<dbReference type="EMBL" id="JANAVB010031215">
    <property type="protein sequence ID" value="KAJ6812365.1"/>
    <property type="molecule type" value="Genomic_DNA"/>
</dbReference>
<evidence type="ECO:0000313" key="1">
    <source>
        <dbReference type="EMBL" id="KAJ6812365.1"/>
    </source>
</evidence>
<evidence type="ECO:0000313" key="2">
    <source>
        <dbReference type="Proteomes" id="UP001140949"/>
    </source>
</evidence>
<dbReference type="AlphaFoldDB" id="A0AAX6F8U9"/>
<proteinExistence type="predicted"/>
<comment type="caution">
    <text evidence="1">The sequence shown here is derived from an EMBL/GenBank/DDBJ whole genome shotgun (WGS) entry which is preliminary data.</text>
</comment>
<reference evidence="1" key="2">
    <citation type="submission" date="2023-04" db="EMBL/GenBank/DDBJ databases">
        <authorList>
            <person name="Bruccoleri R.E."/>
            <person name="Oakeley E.J."/>
            <person name="Faust A.-M."/>
            <person name="Dessus-Babus S."/>
            <person name="Altorfer M."/>
            <person name="Burckhardt D."/>
            <person name="Oertli M."/>
            <person name="Naumann U."/>
            <person name="Petersen F."/>
            <person name="Wong J."/>
        </authorList>
    </citation>
    <scope>NUCLEOTIDE SEQUENCE</scope>
    <source>
        <strain evidence="1">GSM-AAB239-AS_SAM_17_03QT</strain>
        <tissue evidence="1">Leaf</tissue>
    </source>
</reference>
<keyword evidence="2" id="KW-1185">Reference proteome</keyword>
<reference evidence="1" key="1">
    <citation type="journal article" date="2023" name="GigaByte">
        <title>Genome assembly of the bearded iris, Iris pallida Lam.</title>
        <authorList>
            <person name="Bruccoleri R.E."/>
            <person name="Oakeley E.J."/>
            <person name="Faust A.M.E."/>
            <person name="Altorfer M."/>
            <person name="Dessus-Babus S."/>
            <person name="Burckhardt D."/>
            <person name="Oertli M."/>
            <person name="Naumann U."/>
            <person name="Petersen F."/>
            <person name="Wong J."/>
        </authorList>
    </citation>
    <scope>NUCLEOTIDE SEQUENCE</scope>
    <source>
        <strain evidence="1">GSM-AAB239-AS_SAM_17_03QT</strain>
    </source>
</reference>
<accession>A0AAX6F8U9</accession>
<dbReference type="Proteomes" id="UP001140949">
    <property type="component" value="Unassembled WGS sequence"/>
</dbReference>
<organism evidence="1 2">
    <name type="scientific">Iris pallida</name>
    <name type="common">Sweet iris</name>
    <dbReference type="NCBI Taxonomy" id="29817"/>
    <lineage>
        <taxon>Eukaryota</taxon>
        <taxon>Viridiplantae</taxon>
        <taxon>Streptophyta</taxon>
        <taxon>Embryophyta</taxon>
        <taxon>Tracheophyta</taxon>
        <taxon>Spermatophyta</taxon>
        <taxon>Magnoliopsida</taxon>
        <taxon>Liliopsida</taxon>
        <taxon>Asparagales</taxon>
        <taxon>Iridaceae</taxon>
        <taxon>Iridoideae</taxon>
        <taxon>Irideae</taxon>
        <taxon>Iris</taxon>
    </lineage>
</organism>